<dbReference type="GO" id="GO:0009450">
    <property type="term" value="P:gamma-aminobutyric acid catabolic process"/>
    <property type="evidence" value="ECO:0007669"/>
    <property type="project" value="TreeGrafter"/>
</dbReference>
<organism evidence="4 5">
    <name type="scientific">Enterovirga rhinocerotis</name>
    <dbReference type="NCBI Taxonomy" id="1339210"/>
    <lineage>
        <taxon>Bacteria</taxon>
        <taxon>Pseudomonadati</taxon>
        <taxon>Pseudomonadota</taxon>
        <taxon>Alphaproteobacteria</taxon>
        <taxon>Hyphomicrobiales</taxon>
        <taxon>Methylobacteriaceae</taxon>
        <taxon>Enterovirga</taxon>
    </lineage>
</organism>
<keyword evidence="5" id="KW-1185">Reference proteome</keyword>
<sequence>MNADYANPEMYVAGRWLGPVGGSADILNPATEAVIGEVPHADVATLDEALAAAEKGFGIWRDTPLDRRVAILLEAARLMRERADVIARLMTLEQGKPVGEARLEVVRASALVEWDAHESKRLYGRIIPGPAGQRQMVLRLPLGPVAAFTPWNFPASVLARKLGGALAAGCSLVVKAAEETPATATALVRCFVDAGLPAGVLNLVFGVPAEVSDHLIGSPVIRAITFTGSVPVGKLLAAKAGSLMKPAVMELGGHSPVIVCRDTDVARAAALSAAGKFRNAGQICTAPTRFIVEESIHDAFVEHLVAAARAIKVGDGLDPDTKMGPLANDRRRDAIEALVSDAEAKGASVPTGGKRIGNRGFFFEPTVLTDVPFTSDVMTTEPFGPVAPVVRFSELDEAIGIANALPYGLASYAFTESAAAAAALSDRVETGIMSINHVGGSMPEAPFGGVKESGLGREGGMEGMDAYINVKFVSHRATIR</sequence>
<dbReference type="InterPro" id="IPR015590">
    <property type="entry name" value="Aldehyde_DH_dom"/>
</dbReference>
<accession>A0A4R7C453</accession>
<dbReference type="InterPro" id="IPR050740">
    <property type="entry name" value="Aldehyde_DH_Superfamily"/>
</dbReference>
<dbReference type="CDD" id="cd07103">
    <property type="entry name" value="ALDH_F5_SSADH_GabD"/>
    <property type="match status" value="1"/>
</dbReference>
<dbReference type="AlphaFoldDB" id="A0A4R7C453"/>
<dbReference type="GO" id="GO:0004777">
    <property type="term" value="F:succinate-semialdehyde dehydrogenase (NAD+) activity"/>
    <property type="evidence" value="ECO:0007669"/>
    <property type="project" value="TreeGrafter"/>
</dbReference>
<evidence type="ECO:0000313" key="4">
    <source>
        <dbReference type="EMBL" id="TDR92921.1"/>
    </source>
</evidence>
<dbReference type="PANTHER" id="PTHR43353">
    <property type="entry name" value="SUCCINATE-SEMIALDEHYDE DEHYDROGENASE, MITOCHONDRIAL"/>
    <property type="match status" value="1"/>
</dbReference>
<dbReference type="InterPro" id="IPR016163">
    <property type="entry name" value="Ald_DH_C"/>
</dbReference>
<feature type="domain" description="Aldehyde dehydrogenase" evidence="3">
    <location>
        <begin position="23"/>
        <end position="473"/>
    </location>
</feature>
<dbReference type="InterPro" id="IPR016161">
    <property type="entry name" value="Ald_DH/histidinol_DH"/>
</dbReference>
<gene>
    <name evidence="4" type="ORF">EV668_0165</name>
</gene>
<dbReference type="FunFam" id="3.40.605.10:FF:000007">
    <property type="entry name" value="NAD/NADP-dependent betaine aldehyde dehydrogenase"/>
    <property type="match status" value="1"/>
</dbReference>
<dbReference type="PANTHER" id="PTHR43353:SF5">
    <property type="entry name" value="SUCCINATE-SEMIALDEHYDE DEHYDROGENASE, MITOCHONDRIAL"/>
    <property type="match status" value="1"/>
</dbReference>
<dbReference type="Gene3D" id="3.40.309.10">
    <property type="entry name" value="Aldehyde Dehydrogenase, Chain A, domain 2"/>
    <property type="match status" value="1"/>
</dbReference>
<dbReference type="PROSITE" id="PS00070">
    <property type="entry name" value="ALDEHYDE_DEHYDR_CYS"/>
    <property type="match status" value="1"/>
</dbReference>
<reference evidence="4 5" key="1">
    <citation type="submission" date="2019-03" db="EMBL/GenBank/DDBJ databases">
        <title>Genomic Encyclopedia of Type Strains, Phase IV (KMG-IV): sequencing the most valuable type-strain genomes for metagenomic binning, comparative biology and taxonomic classification.</title>
        <authorList>
            <person name="Goeker M."/>
        </authorList>
    </citation>
    <scope>NUCLEOTIDE SEQUENCE [LARGE SCALE GENOMIC DNA]</scope>
    <source>
        <strain evidence="4 5">DSM 25903</strain>
    </source>
</reference>
<dbReference type="InterPro" id="IPR016160">
    <property type="entry name" value="Ald_DH_CS_CYS"/>
</dbReference>
<proteinExistence type="inferred from homology"/>
<dbReference type="Proteomes" id="UP000295122">
    <property type="component" value="Unassembled WGS sequence"/>
</dbReference>
<evidence type="ECO:0000256" key="1">
    <source>
        <dbReference type="ARBA" id="ARBA00009986"/>
    </source>
</evidence>
<dbReference type="Pfam" id="PF00171">
    <property type="entry name" value="Aldedh"/>
    <property type="match status" value="1"/>
</dbReference>
<protein>
    <submittedName>
        <fullName evidence="4">Succinate-semialdehyde dehydrogenase/glutarate-semialdehyde dehydrogenase</fullName>
    </submittedName>
</protein>
<name>A0A4R7C453_9HYPH</name>
<dbReference type="FunFam" id="3.40.309.10:FF:000009">
    <property type="entry name" value="Aldehyde dehydrogenase A"/>
    <property type="match status" value="1"/>
</dbReference>
<keyword evidence="2" id="KW-0560">Oxidoreductase</keyword>
<comment type="similarity">
    <text evidence="1">Belongs to the aldehyde dehydrogenase family.</text>
</comment>
<evidence type="ECO:0000256" key="2">
    <source>
        <dbReference type="ARBA" id="ARBA00023002"/>
    </source>
</evidence>
<dbReference type="InterPro" id="IPR016162">
    <property type="entry name" value="Ald_DH_N"/>
</dbReference>
<dbReference type="Gene3D" id="3.40.605.10">
    <property type="entry name" value="Aldehyde Dehydrogenase, Chain A, domain 1"/>
    <property type="match status" value="1"/>
</dbReference>
<dbReference type="RefSeq" id="WP_208111463.1">
    <property type="nucleotide sequence ID" value="NZ_SNZR01000011.1"/>
</dbReference>
<comment type="caution">
    <text evidence="4">The sequence shown here is derived from an EMBL/GenBank/DDBJ whole genome shotgun (WGS) entry which is preliminary data.</text>
</comment>
<evidence type="ECO:0000259" key="3">
    <source>
        <dbReference type="Pfam" id="PF00171"/>
    </source>
</evidence>
<evidence type="ECO:0000313" key="5">
    <source>
        <dbReference type="Proteomes" id="UP000295122"/>
    </source>
</evidence>
<dbReference type="SUPFAM" id="SSF53720">
    <property type="entry name" value="ALDH-like"/>
    <property type="match status" value="1"/>
</dbReference>
<dbReference type="EMBL" id="SNZR01000011">
    <property type="protein sequence ID" value="TDR92921.1"/>
    <property type="molecule type" value="Genomic_DNA"/>
</dbReference>